<dbReference type="Gene3D" id="3.30.200.20">
    <property type="entry name" value="Phosphorylase Kinase, domain 1"/>
    <property type="match status" value="1"/>
</dbReference>
<dbReference type="PROSITE" id="PS50011">
    <property type="entry name" value="PROTEIN_KINASE_DOM"/>
    <property type="match status" value="1"/>
</dbReference>
<keyword evidence="1" id="KW-0472">Membrane</keyword>
<dbReference type="Gene3D" id="3.80.10.10">
    <property type="entry name" value="Ribonuclease Inhibitor"/>
    <property type="match status" value="1"/>
</dbReference>
<protein>
    <recommendedName>
        <fullName evidence="2">Protein kinase domain-containing protein</fullName>
    </recommendedName>
</protein>
<dbReference type="SUPFAM" id="SSF56112">
    <property type="entry name" value="Protein kinase-like (PK-like)"/>
    <property type="match status" value="1"/>
</dbReference>
<dbReference type="GO" id="GO:0005524">
    <property type="term" value="F:ATP binding"/>
    <property type="evidence" value="ECO:0007669"/>
    <property type="project" value="InterPro"/>
</dbReference>
<organism evidence="3 4">
    <name type="scientific">Taxus chinensis</name>
    <name type="common">Chinese yew</name>
    <name type="synonym">Taxus wallichiana var. chinensis</name>
    <dbReference type="NCBI Taxonomy" id="29808"/>
    <lineage>
        <taxon>Eukaryota</taxon>
        <taxon>Viridiplantae</taxon>
        <taxon>Streptophyta</taxon>
        <taxon>Embryophyta</taxon>
        <taxon>Tracheophyta</taxon>
        <taxon>Spermatophyta</taxon>
        <taxon>Pinopsida</taxon>
        <taxon>Pinidae</taxon>
        <taxon>Conifers II</taxon>
        <taxon>Cupressales</taxon>
        <taxon>Taxaceae</taxon>
        <taxon>Taxus</taxon>
    </lineage>
</organism>
<dbReference type="EMBL" id="JAHRHJ020000010">
    <property type="protein sequence ID" value="KAH9297912.1"/>
    <property type="molecule type" value="Genomic_DNA"/>
</dbReference>
<dbReference type="InterPro" id="IPR011009">
    <property type="entry name" value="Kinase-like_dom_sf"/>
</dbReference>
<feature type="non-terminal residue" evidence="3">
    <location>
        <position position="230"/>
    </location>
</feature>
<dbReference type="PANTHER" id="PTHR48007">
    <property type="entry name" value="LEUCINE-RICH REPEAT RECEPTOR-LIKE PROTEIN KINASE PXC1"/>
    <property type="match status" value="1"/>
</dbReference>
<reference evidence="3 4" key="1">
    <citation type="journal article" date="2021" name="Nat. Plants">
        <title>The Taxus genome provides insights into paclitaxel biosynthesis.</title>
        <authorList>
            <person name="Xiong X."/>
            <person name="Gou J."/>
            <person name="Liao Q."/>
            <person name="Li Y."/>
            <person name="Zhou Q."/>
            <person name="Bi G."/>
            <person name="Li C."/>
            <person name="Du R."/>
            <person name="Wang X."/>
            <person name="Sun T."/>
            <person name="Guo L."/>
            <person name="Liang H."/>
            <person name="Lu P."/>
            <person name="Wu Y."/>
            <person name="Zhang Z."/>
            <person name="Ro D.K."/>
            <person name="Shang Y."/>
            <person name="Huang S."/>
            <person name="Yan J."/>
        </authorList>
    </citation>
    <scope>NUCLEOTIDE SEQUENCE [LARGE SCALE GENOMIC DNA]</scope>
    <source>
        <strain evidence="3">Ta-2019</strain>
    </source>
</reference>
<keyword evidence="4" id="KW-1185">Reference proteome</keyword>
<dbReference type="InterPro" id="IPR032675">
    <property type="entry name" value="LRR_dom_sf"/>
</dbReference>
<feature type="domain" description="Protein kinase" evidence="2">
    <location>
        <begin position="140"/>
        <end position="230"/>
    </location>
</feature>
<dbReference type="PANTHER" id="PTHR48007:SF86">
    <property type="entry name" value="(WILD MALAYSIAN BANANA) HYPOTHETICAL PROTEIN"/>
    <property type="match status" value="1"/>
</dbReference>
<dbReference type="OMA" id="FESDISC"/>
<keyword evidence="1" id="KW-1133">Transmembrane helix</keyword>
<dbReference type="InterPro" id="IPR046959">
    <property type="entry name" value="PRK1-6/SRF4-like"/>
</dbReference>
<dbReference type="InterPro" id="IPR001245">
    <property type="entry name" value="Ser-Thr/Tyr_kinase_cat_dom"/>
</dbReference>
<dbReference type="AlphaFoldDB" id="A0AA38FDS8"/>
<keyword evidence="1" id="KW-0812">Transmembrane</keyword>
<dbReference type="Pfam" id="PF07714">
    <property type="entry name" value="PK_Tyr_Ser-Thr"/>
    <property type="match status" value="1"/>
</dbReference>
<evidence type="ECO:0000256" key="1">
    <source>
        <dbReference type="SAM" id="Phobius"/>
    </source>
</evidence>
<evidence type="ECO:0000313" key="3">
    <source>
        <dbReference type="EMBL" id="KAH9297912.1"/>
    </source>
</evidence>
<feature type="transmembrane region" description="Helical" evidence="1">
    <location>
        <begin position="67"/>
        <end position="91"/>
    </location>
</feature>
<dbReference type="FunFam" id="3.30.200.20:FF:000428">
    <property type="entry name" value="Inactive LRR receptor-like serine/threonine-protein kinase BIR2"/>
    <property type="match status" value="1"/>
</dbReference>
<dbReference type="Proteomes" id="UP000824469">
    <property type="component" value="Unassembled WGS sequence"/>
</dbReference>
<dbReference type="GO" id="GO:0004672">
    <property type="term" value="F:protein kinase activity"/>
    <property type="evidence" value="ECO:0007669"/>
    <property type="project" value="InterPro"/>
</dbReference>
<name>A0AA38FDS8_TAXCH</name>
<proteinExistence type="predicted"/>
<evidence type="ECO:0000259" key="2">
    <source>
        <dbReference type="PROSITE" id="PS50011"/>
    </source>
</evidence>
<accession>A0AA38FDS8</accession>
<dbReference type="InterPro" id="IPR000719">
    <property type="entry name" value="Prot_kinase_dom"/>
</dbReference>
<evidence type="ECO:0000313" key="4">
    <source>
        <dbReference type="Proteomes" id="UP000824469"/>
    </source>
</evidence>
<comment type="caution">
    <text evidence="3">The sequence shown here is derived from an EMBL/GenBank/DDBJ whole genome shotgun (WGS) entry which is preliminary data.</text>
</comment>
<gene>
    <name evidence="3" type="ORF">KI387_029594</name>
</gene>
<sequence length="230" mass="25771">MTGQIPWEFSRLERLKDFNVANNRLSGQIPTFLQKFKADNFNNNSGLCGLPLRSCSEKLPAKRTSPVIPTAASVTGVSVVFLLGFAFWWFFVGSVPKEMVDTDESKWAKRMKGRFTQVSMFEKPISKIKLADLMLATNEFSTENIIGTGRTGTMYKATLPDGSLLAIKRLRPSAHTDKQFKSEMNTLGHLRHRNLVPLLGYCIAKGEKLLVYRHMPNGTLCGQLHASETE</sequence>